<evidence type="ECO:0000313" key="1">
    <source>
        <dbReference type="EMBL" id="JAE34477.1"/>
    </source>
</evidence>
<accession>A0A0A9HCJ0</accession>
<name>A0A0A9HCJ0_ARUDO</name>
<reference evidence="1" key="1">
    <citation type="submission" date="2014-09" db="EMBL/GenBank/DDBJ databases">
        <authorList>
            <person name="Magalhaes I.L.F."/>
            <person name="Oliveira U."/>
            <person name="Santos F.R."/>
            <person name="Vidigal T.H.D.A."/>
            <person name="Brescovit A.D."/>
            <person name="Santos A.J."/>
        </authorList>
    </citation>
    <scope>NUCLEOTIDE SEQUENCE</scope>
    <source>
        <tissue evidence="1">Shoot tissue taken approximately 20 cm above the soil surface</tissue>
    </source>
</reference>
<sequence>MLRHLLLPLPSSLAATAPIRRRCFTSPPPLAPSPHRRPVSSHWNRWRGWVPGAPNRTSPWFLPSDWVRGHHEPNLGLGFVVPNLAIACGSLLRPRQLWCSPTRFPLRLLGKVARP</sequence>
<proteinExistence type="predicted"/>
<dbReference type="EMBL" id="GBRH01163419">
    <property type="protein sequence ID" value="JAE34477.1"/>
    <property type="molecule type" value="Transcribed_RNA"/>
</dbReference>
<protein>
    <submittedName>
        <fullName evidence="1">Uncharacterized protein</fullName>
    </submittedName>
</protein>
<organism evidence="1">
    <name type="scientific">Arundo donax</name>
    <name type="common">Giant reed</name>
    <name type="synonym">Donax arundinaceus</name>
    <dbReference type="NCBI Taxonomy" id="35708"/>
    <lineage>
        <taxon>Eukaryota</taxon>
        <taxon>Viridiplantae</taxon>
        <taxon>Streptophyta</taxon>
        <taxon>Embryophyta</taxon>
        <taxon>Tracheophyta</taxon>
        <taxon>Spermatophyta</taxon>
        <taxon>Magnoliopsida</taxon>
        <taxon>Liliopsida</taxon>
        <taxon>Poales</taxon>
        <taxon>Poaceae</taxon>
        <taxon>PACMAD clade</taxon>
        <taxon>Arundinoideae</taxon>
        <taxon>Arundineae</taxon>
        <taxon>Arundo</taxon>
    </lineage>
</organism>
<reference evidence="1" key="2">
    <citation type="journal article" date="2015" name="Data Brief">
        <title>Shoot transcriptome of the giant reed, Arundo donax.</title>
        <authorList>
            <person name="Barrero R.A."/>
            <person name="Guerrero F.D."/>
            <person name="Moolhuijzen P."/>
            <person name="Goolsby J.A."/>
            <person name="Tidwell J."/>
            <person name="Bellgard S.E."/>
            <person name="Bellgard M.I."/>
        </authorList>
    </citation>
    <scope>NUCLEOTIDE SEQUENCE</scope>
    <source>
        <tissue evidence="1">Shoot tissue taken approximately 20 cm above the soil surface</tissue>
    </source>
</reference>
<dbReference type="AlphaFoldDB" id="A0A0A9HCJ0"/>